<gene>
    <name evidence="6 7" type="primary">rsmG</name>
    <name evidence="7" type="ORF">EJV47_08600</name>
</gene>
<dbReference type="GO" id="GO:0005829">
    <property type="term" value="C:cytosol"/>
    <property type="evidence" value="ECO:0007669"/>
    <property type="project" value="TreeGrafter"/>
</dbReference>
<evidence type="ECO:0000256" key="5">
    <source>
        <dbReference type="ARBA" id="ARBA00022691"/>
    </source>
</evidence>
<reference evidence="7 8" key="1">
    <citation type="submission" date="2018-12" db="EMBL/GenBank/DDBJ databases">
        <title>Hymenobacter gummosus sp. nov., isolated from a spring.</title>
        <authorList>
            <person name="Nie L."/>
        </authorList>
    </citation>
    <scope>NUCLEOTIDE SEQUENCE [LARGE SCALE GENOMIC DNA]</scope>
    <source>
        <strain evidence="7 8">KCTC 52166</strain>
    </source>
</reference>
<sequence>MEILFRYFPDLTPRQREQFQQLDHEFRGWNERVNLIARTDVDNLAERHFLHSAGIAKVVQFPAGSSVLDVGTGGGLPGLPLAILFPEVQFHLIDSIGKKIKAVQDMAHALKLHNVTAEQIRAEQVRSKFDFVVSRAVTRLANFHPWIAQRYTNTAAAASATHGLYYLKGGDLTEEIEESGLIAEVTNLSDFFSEEFFETKKVVFVPANKALARGKRSNNV</sequence>
<accession>A0A3S0K6C1</accession>
<comment type="subcellular location">
    <subcellularLocation>
        <location evidence="6">Cytoplasm</location>
    </subcellularLocation>
</comment>
<evidence type="ECO:0000256" key="4">
    <source>
        <dbReference type="ARBA" id="ARBA00022679"/>
    </source>
</evidence>
<keyword evidence="4 6" id="KW-0808">Transferase</keyword>
<name>A0A3S0K6C1_9BACT</name>
<comment type="function">
    <text evidence="6">Specifically methylates the N7 position of a guanine in 16S rRNA.</text>
</comment>
<dbReference type="Proteomes" id="UP000282184">
    <property type="component" value="Unassembled WGS sequence"/>
</dbReference>
<evidence type="ECO:0000256" key="1">
    <source>
        <dbReference type="ARBA" id="ARBA00022490"/>
    </source>
</evidence>
<dbReference type="EC" id="2.1.1.-" evidence="6"/>
<keyword evidence="2 6" id="KW-0698">rRNA processing</keyword>
<dbReference type="InterPro" id="IPR003682">
    <property type="entry name" value="rRNA_ssu_MeTfrase_G"/>
</dbReference>
<evidence type="ECO:0000313" key="8">
    <source>
        <dbReference type="Proteomes" id="UP000282184"/>
    </source>
</evidence>
<feature type="binding site" evidence="6">
    <location>
        <begin position="122"/>
        <end position="123"/>
    </location>
    <ligand>
        <name>S-adenosyl-L-methionine</name>
        <dbReference type="ChEBI" id="CHEBI:59789"/>
    </ligand>
</feature>
<dbReference type="RefSeq" id="WP_126692749.1">
    <property type="nucleotide sequence ID" value="NZ_RXOF01000004.1"/>
</dbReference>
<organism evidence="7 8">
    <name type="scientific">Hymenobacter gummosus</name>
    <dbReference type="NCBI Taxonomy" id="1776032"/>
    <lineage>
        <taxon>Bacteria</taxon>
        <taxon>Pseudomonadati</taxon>
        <taxon>Bacteroidota</taxon>
        <taxon>Cytophagia</taxon>
        <taxon>Cytophagales</taxon>
        <taxon>Hymenobacteraceae</taxon>
        <taxon>Hymenobacter</taxon>
    </lineage>
</organism>
<comment type="similarity">
    <text evidence="6">Belongs to the methyltransferase superfamily. RNA methyltransferase RsmG family.</text>
</comment>
<comment type="caution">
    <text evidence="7">The sequence shown here is derived from an EMBL/GenBank/DDBJ whole genome shotgun (WGS) entry which is preliminary data.</text>
</comment>
<keyword evidence="8" id="KW-1185">Reference proteome</keyword>
<protein>
    <recommendedName>
        <fullName evidence="6">Ribosomal RNA small subunit methyltransferase G</fullName>
        <ecNumber evidence="6">2.1.1.-</ecNumber>
    </recommendedName>
    <alternativeName>
        <fullName evidence="6">16S rRNA 7-methylguanosine methyltransferase</fullName>
        <shortName evidence="6">16S rRNA m7G methyltransferase</shortName>
    </alternativeName>
</protein>
<keyword evidence="3 6" id="KW-0489">Methyltransferase</keyword>
<proteinExistence type="inferred from homology"/>
<keyword evidence="5 6" id="KW-0949">S-adenosyl-L-methionine</keyword>
<dbReference type="OrthoDB" id="9808773at2"/>
<evidence type="ECO:0000256" key="2">
    <source>
        <dbReference type="ARBA" id="ARBA00022552"/>
    </source>
</evidence>
<dbReference type="GO" id="GO:0070043">
    <property type="term" value="F:rRNA (guanine-N7-)-methyltransferase activity"/>
    <property type="evidence" value="ECO:0007669"/>
    <property type="project" value="UniProtKB-UniRule"/>
</dbReference>
<dbReference type="SUPFAM" id="SSF53335">
    <property type="entry name" value="S-adenosyl-L-methionine-dependent methyltransferases"/>
    <property type="match status" value="1"/>
</dbReference>
<dbReference type="EMBL" id="RXOF01000004">
    <property type="protein sequence ID" value="RTQ50682.1"/>
    <property type="molecule type" value="Genomic_DNA"/>
</dbReference>
<dbReference type="Gene3D" id="3.40.50.150">
    <property type="entry name" value="Vaccinia Virus protein VP39"/>
    <property type="match status" value="1"/>
</dbReference>
<evidence type="ECO:0000256" key="3">
    <source>
        <dbReference type="ARBA" id="ARBA00022603"/>
    </source>
</evidence>
<dbReference type="PANTHER" id="PTHR31760:SF0">
    <property type="entry name" value="S-ADENOSYL-L-METHIONINE-DEPENDENT METHYLTRANSFERASES SUPERFAMILY PROTEIN"/>
    <property type="match status" value="1"/>
</dbReference>
<dbReference type="NCBIfam" id="TIGR00138">
    <property type="entry name" value="rsmG_gidB"/>
    <property type="match status" value="1"/>
</dbReference>
<feature type="binding site" evidence="6">
    <location>
        <position position="135"/>
    </location>
    <ligand>
        <name>S-adenosyl-L-methionine</name>
        <dbReference type="ChEBI" id="CHEBI:59789"/>
    </ligand>
</feature>
<comment type="caution">
    <text evidence="6">Lacks conserved residue(s) required for the propagation of feature annotation.</text>
</comment>
<evidence type="ECO:0000313" key="7">
    <source>
        <dbReference type="EMBL" id="RTQ50682.1"/>
    </source>
</evidence>
<evidence type="ECO:0000256" key="6">
    <source>
        <dbReference type="HAMAP-Rule" id="MF_00074"/>
    </source>
</evidence>
<dbReference type="Pfam" id="PF02527">
    <property type="entry name" value="GidB"/>
    <property type="match status" value="1"/>
</dbReference>
<feature type="binding site" evidence="6">
    <location>
        <position position="76"/>
    </location>
    <ligand>
        <name>S-adenosyl-L-methionine</name>
        <dbReference type="ChEBI" id="CHEBI:59789"/>
    </ligand>
</feature>
<feature type="binding site" evidence="6">
    <location>
        <position position="71"/>
    </location>
    <ligand>
        <name>S-adenosyl-L-methionine</name>
        <dbReference type="ChEBI" id="CHEBI:59789"/>
    </ligand>
</feature>
<dbReference type="InterPro" id="IPR029063">
    <property type="entry name" value="SAM-dependent_MTases_sf"/>
</dbReference>
<dbReference type="AlphaFoldDB" id="A0A3S0K6C1"/>
<dbReference type="HAMAP" id="MF_00074">
    <property type="entry name" value="16SrRNA_methyltr_G"/>
    <property type="match status" value="1"/>
</dbReference>
<keyword evidence="1 6" id="KW-0963">Cytoplasm</keyword>
<dbReference type="PANTHER" id="PTHR31760">
    <property type="entry name" value="S-ADENOSYL-L-METHIONINE-DEPENDENT METHYLTRANSFERASES SUPERFAMILY PROTEIN"/>
    <property type="match status" value="1"/>
</dbReference>
<dbReference type="PIRSF" id="PIRSF003078">
    <property type="entry name" value="GidB"/>
    <property type="match status" value="1"/>
</dbReference>